<keyword evidence="2 12" id="KW-0004">4Fe-4S</keyword>
<dbReference type="InterPro" id="IPR000445">
    <property type="entry name" value="HhH_motif"/>
</dbReference>
<comment type="function">
    <text evidence="12">DNA repair enzyme that has both DNA N-glycosylase activity and AP-lyase activity. The DNA N-glycosylase activity releases various damaged pyrimidines from DNA by cleaving the N-glycosidic bond, leaving an AP (apurinic/apyrimidinic) site. The AP-lyase activity cleaves the phosphodiester bond 3' to the AP site by a beta-elimination, leaving a 3'-terminal unsaturated sugar and a product with a terminal 5'-phosphate.</text>
</comment>
<dbReference type="PANTHER" id="PTHR43286:SF1">
    <property type="entry name" value="ENDONUCLEASE III-LIKE PROTEIN 1"/>
    <property type="match status" value="1"/>
</dbReference>
<keyword evidence="9 12" id="KW-0234">DNA repair</keyword>
<dbReference type="PROSITE" id="PS01155">
    <property type="entry name" value="ENDONUCLEASE_III_2"/>
    <property type="match status" value="1"/>
</dbReference>
<dbReference type="EMBL" id="QLTW01000010">
    <property type="protein sequence ID" value="MBT9144528.1"/>
    <property type="molecule type" value="Genomic_DNA"/>
</dbReference>
<dbReference type="GO" id="GO:0046872">
    <property type="term" value="F:metal ion binding"/>
    <property type="evidence" value="ECO:0007669"/>
    <property type="project" value="UniProtKB-KW"/>
</dbReference>
<dbReference type="HAMAP" id="MF_00942">
    <property type="entry name" value="Nth"/>
    <property type="match status" value="1"/>
</dbReference>
<dbReference type="Proteomes" id="UP000811545">
    <property type="component" value="Unassembled WGS sequence"/>
</dbReference>
<evidence type="ECO:0000256" key="7">
    <source>
        <dbReference type="ARBA" id="ARBA00023014"/>
    </source>
</evidence>
<dbReference type="CDD" id="cd00056">
    <property type="entry name" value="ENDO3c"/>
    <property type="match status" value="1"/>
</dbReference>
<dbReference type="SUPFAM" id="SSF48150">
    <property type="entry name" value="DNA-glycosylase"/>
    <property type="match status" value="1"/>
</dbReference>
<feature type="binding site" evidence="12">
    <location>
        <position position="193"/>
    </location>
    <ligand>
        <name>[4Fe-4S] cluster</name>
        <dbReference type="ChEBI" id="CHEBI:49883"/>
    </ligand>
</feature>
<keyword evidence="6 12" id="KW-0408">Iron</keyword>
<comment type="cofactor">
    <cofactor evidence="12">
        <name>[4Fe-4S] cluster</name>
        <dbReference type="ChEBI" id="CHEBI:49883"/>
    </cofactor>
    <text evidence="12">Binds 1 [4Fe-4S] cluster.</text>
</comment>
<feature type="binding site" evidence="12">
    <location>
        <position position="209"/>
    </location>
    <ligand>
        <name>[4Fe-4S] cluster</name>
        <dbReference type="ChEBI" id="CHEBI:49883"/>
    </ligand>
</feature>
<dbReference type="Gene3D" id="1.10.340.30">
    <property type="entry name" value="Hypothetical protein, domain 2"/>
    <property type="match status" value="1"/>
</dbReference>
<evidence type="ECO:0000313" key="14">
    <source>
        <dbReference type="EMBL" id="MBT9144528.1"/>
    </source>
</evidence>
<evidence type="ECO:0000259" key="13">
    <source>
        <dbReference type="SMART" id="SM00478"/>
    </source>
</evidence>
<dbReference type="GO" id="GO:0006285">
    <property type="term" value="P:base-excision repair, AP site formation"/>
    <property type="evidence" value="ECO:0007669"/>
    <property type="project" value="TreeGrafter"/>
</dbReference>
<proteinExistence type="inferred from homology"/>
<dbReference type="SMART" id="SM00478">
    <property type="entry name" value="ENDO3c"/>
    <property type="match status" value="1"/>
</dbReference>
<dbReference type="FunFam" id="1.10.340.30:FF:000001">
    <property type="entry name" value="Endonuclease III"/>
    <property type="match status" value="1"/>
</dbReference>
<dbReference type="Pfam" id="PF00633">
    <property type="entry name" value="HHH"/>
    <property type="match status" value="1"/>
</dbReference>
<keyword evidence="5 12" id="KW-0378">Hydrolase</keyword>
<dbReference type="EC" id="4.2.99.18" evidence="12"/>
<evidence type="ECO:0000256" key="11">
    <source>
        <dbReference type="ARBA" id="ARBA00023295"/>
    </source>
</evidence>
<dbReference type="GO" id="GO:0000703">
    <property type="term" value="F:oxidized pyrimidine nucleobase lesion DNA N-glycosylase activity"/>
    <property type="evidence" value="ECO:0007669"/>
    <property type="project" value="TreeGrafter"/>
</dbReference>
<dbReference type="AlphaFoldDB" id="A0A9E2BF88"/>
<comment type="caution">
    <text evidence="14">The sequence shown here is derived from an EMBL/GenBank/DDBJ whole genome shotgun (WGS) entry which is preliminary data.</text>
</comment>
<dbReference type="GO" id="GO:0003677">
    <property type="term" value="F:DNA binding"/>
    <property type="evidence" value="ECO:0007669"/>
    <property type="project" value="UniProtKB-UniRule"/>
</dbReference>
<keyword evidence="14" id="KW-0255">Endonuclease</keyword>
<dbReference type="InterPro" id="IPR005759">
    <property type="entry name" value="Nth"/>
</dbReference>
<feature type="domain" description="HhH-GPD" evidence="13">
    <location>
        <begin position="44"/>
        <end position="191"/>
    </location>
</feature>
<dbReference type="SMART" id="SM00525">
    <property type="entry name" value="FES"/>
    <property type="match status" value="1"/>
</dbReference>
<dbReference type="InterPro" id="IPR004036">
    <property type="entry name" value="Endonuclease-III-like_CS2"/>
</dbReference>
<dbReference type="PANTHER" id="PTHR43286">
    <property type="entry name" value="ENDONUCLEASE III-LIKE PROTEIN 1"/>
    <property type="match status" value="1"/>
</dbReference>
<evidence type="ECO:0000256" key="4">
    <source>
        <dbReference type="ARBA" id="ARBA00022763"/>
    </source>
</evidence>
<evidence type="ECO:0000256" key="5">
    <source>
        <dbReference type="ARBA" id="ARBA00022801"/>
    </source>
</evidence>
<evidence type="ECO:0000256" key="10">
    <source>
        <dbReference type="ARBA" id="ARBA00023239"/>
    </source>
</evidence>
<name>A0A9E2BF88_PSYF1</name>
<keyword evidence="14" id="KW-0540">Nuclease</keyword>
<organism evidence="14 15">
    <name type="scientific">Psychracetigena formicireducens</name>
    <dbReference type="NCBI Taxonomy" id="2986056"/>
    <lineage>
        <taxon>Bacteria</taxon>
        <taxon>Bacillati</taxon>
        <taxon>Candidatus Lithacetigenota</taxon>
        <taxon>Candidatus Psychracetigena</taxon>
    </lineage>
</organism>
<evidence type="ECO:0000256" key="9">
    <source>
        <dbReference type="ARBA" id="ARBA00023204"/>
    </source>
</evidence>
<evidence type="ECO:0000256" key="1">
    <source>
        <dbReference type="ARBA" id="ARBA00008343"/>
    </source>
</evidence>
<comment type="catalytic activity">
    <reaction evidence="12">
        <text>2'-deoxyribonucleotide-(2'-deoxyribose 5'-phosphate)-2'-deoxyribonucleotide-DNA = a 3'-end 2'-deoxyribonucleotide-(2,3-dehydro-2,3-deoxyribose 5'-phosphate)-DNA + a 5'-end 5'-phospho-2'-deoxyribonucleoside-DNA + H(+)</text>
        <dbReference type="Rhea" id="RHEA:66592"/>
        <dbReference type="Rhea" id="RHEA-COMP:13180"/>
        <dbReference type="Rhea" id="RHEA-COMP:16897"/>
        <dbReference type="Rhea" id="RHEA-COMP:17067"/>
        <dbReference type="ChEBI" id="CHEBI:15378"/>
        <dbReference type="ChEBI" id="CHEBI:136412"/>
        <dbReference type="ChEBI" id="CHEBI:157695"/>
        <dbReference type="ChEBI" id="CHEBI:167181"/>
        <dbReference type="EC" id="4.2.99.18"/>
    </reaction>
</comment>
<dbReference type="GO" id="GO:0140078">
    <property type="term" value="F:class I DNA-(apurinic or apyrimidinic site) endonuclease activity"/>
    <property type="evidence" value="ECO:0007669"/>
    <property type="project" value="UniProtKB-EC"/>
</dbReference>
<dbReference type="GO" id="GO:0051539">
    <property type="term" value="F:4 iron, 4 sulfur cluster binding"/>
    <property type="evidence" value="ECO:0007669"/>
    <property type="project" value="UniProtKB-UniRule"/>
</dbReference>
<gene>
    <name evidence="14" type="primary">nth_1</name>
    <name evidence="12" type="synonym">nth</name>
    <name evidence="14" type="ORF">DDT42_00369</name>
</gene>
<evidence type="ECO:0000313" key="15">
    <source>
        <dbReference type="Proteomes" id="UP000811545"/>
    </source>
</evidence>
<dbReference type="Gene3D" id="1.10.1670.10">
    <property type="entry name" value="Helix-hairpin-Helix base-excision DNA repair enzymes (C-terminal)"/>
    <property type="match status" value="1"/>
</dbReference>
<dbReference type="InterPro" id="IPR023170">
    <property type="entry name" value="HhH_base_excis_C"/>
</dbReference>
<evidence type="ECO:0000256" key="12">
    <source>
        <dbReference type="HAMAP-Rule" id="MF_00942"/>
    </source>
</evidence>
<dbReference type="InterPro" id="IPR004035">
    <property type="entry name" value="Endouclease-III_FeS-bd_BS"/>
</dbReference>
<dbReference type="GO" id="GO:0006289">
    <property type="term" value="P:nucleotide-excision repair"/>
    <property type="evidence" value="ECO:0007669"/>
    <property type="project" value="TreeGrafter"/>
</dbReference>
<keyword evidence="8 12" id="KW-0238">DNA-binding</keyword>
<keyword evidence="10 12" id="KW-0456">Lyase</keyword>
<dbReference type="InterPro" id="IPR011257">
    <property type="entry name" value="DNA_glycosylase"/>
</dbReference>
<dbReference type="Pfam" id="PF00730">
    <property type="entry name" value="HhH-GPD"/>
    <property type="match status" value="1"/>
</dbReference>
<evidence type="ECO:0000256" key="8">
    <source>
        <dbReference type="ARBA" id="ARBA00023125"/>
    </source>
</evidence>
<dbReference type="PROSITE" id="PS00764">
    <property type="entry name" value="ENDONUCLEASE_III_1"/>
    <property type="match status" value="1"/>
</dbReference>
<feature type="binding site" evidence="12">
    <location>
        <position position="200"/>
    </location>
    <ligand>
        <name>[4Fe-4S] cluster</name>
        <dbReference type="ChEBI" id="CHEBI:49883"/>
    </ligand>
</feature>
<dbReference type="InterPro" id="IPR003265">
    <property type="entry name" value="HhH-GPD_domain"/>
</dbReference>
<dbReference type="PIRSF" id="PIRSF001435">
    <property type="entry name" value="Nth"/>
    <property type="match status" value="1"/>
</dbReference>
<keyword evidence="7 12" id="KW-0411">Iron-sulfur</keyword>
<comment type="similarity">
    <text evidence="1 12">Belongs to the Nth/MutY family.</text>
</comment>
<evidence type="ECO:0000256" key="3">
    <source>
        <dbReference type="ARBA" id="ARBA00022723"/>
    </source>
</evidence>
<dbReference type="InterPro" id="IPR003651">
    <property type="entry name" value="Endonuclease3_FeS-loop_motif"/>
</dbReference>
<protein>
    <recommendedName>
        <fullName evidence="12">Endonuclease III</fullName>
        <ecNumber evidence="12">4.2.99.18</ecNumber>
    </recommendedName>
    <alternativeName>
        <fullName evidence="12">DNA-(apurinic or apyrimidinic site) lyase</fullName>
    </alternativeName>
</protein>
<keyword evidence="11 12" id="KW-0326">Glycosidase</keyword>
<dbReference type="FunFam" id="1.10.1670.10:FF:000001">
    <property type="entry name" value="Endonuclease III"/>
    <property type="match status" value="1"/>
</dbReference>
<evidence type="ECO:0000256" key="2">
    <source>
        <dbReference type="ARBA" id="ARBA00022485"/>
    </source>
</evidence>
<sequence>MNIDDLEKVLNTLQKHLSGFNKTVISSVIEKTNDAYWILISCLLSLRTKDTVTLDATNRLYTLAKTPEEIIQLPIKLIEDTIYPVGFYRKKSLIVKEVTWLIITKYQGKVPDNIDALLSIPGVGRKTANIVLSRAFKIPAIAVDTHVHRITNRLGLVKTKNPDKTEVELMKVVPKKYWLYINDLLVTFGQNICQPLSPKCSNCPISQYCLRVGVTHLR</sequence>
<evidence type="ECO:0000256" key="6">
    <source>
        <dbReference type="ARBA" id="ARBA00023004"/>
    </source>
</evidence>
<keyword evidence="3 12" id="KW-0479">Metal-binding</keyword>
<feature type="binding site" evidence="12">
    <location>
        <position position="203"/>
    </location>
    <ligand>
        <name>[4Fe-4S] cluster</name>
        <dbReference type="ChEBI" id="CHEBI:49883"/>
    </ligand>
</feature>
<reference evidence="14 15" key="1">
    <citation type="journal article" date="2021" name="bioRxiv">
        <title>Unique metabolic strategies in Hadean analogues reveal hints for primordial physiology.</title>
        <authorList>
            <person name="Nobu M.K."/>
            <person name="Nakai R."/>
            <person name="Tamazawa S."/>
            <person name="Mori H."/>
            <person name="Toyoda A."/>
            <person name="Ijiri A."/>
            <person name="Suzuki S."/>
            <person name="Kurokawa K."/>
            <person name="Kamagata Y."/>
            <person name="Tamaki H."/>
        </authorList>
    </citation>
    <scope>NUCLEOTIDE SEQUENCE [LARGE SCALE GENOMIC DNA]</scope>
    <source>
        <strain evidence="14">BS525</strain>
    </source>
</reference>
<keyword evidence="4 12" id="KW-0227">DNA damage</keyword>
<accession>A0A9E2BF88</accession>